<name>A0AA39CYF8_9EURO</name>
<dbReference type="SUPFAM" id="SSF53474">
    <property type="entry name" value="alpha/beta-Hydrolases"/>
    <property type="match status" value="1"/>
</dbReference>
<dbReference type="InterPro" id="IPR000639">
    <property type="entry name" value="Epox_hydrolase-like"/>
</dbReference>
<comment type="similarity">
    <text evidence="2">Belongs to the AB hydrolase superfamily. Epoxide hydrolase family.</text>
</comment>
<dbReference type="Gene3D" id="3.40.50.1820">
    <property type="entry name" value="alpha/beta hydrolase"/>
    <property type="match status" value="1"/>
</dbReference>
<dbReference type="InterPro" id="IPR000073">
    <property type="entry name" value="AB_hydrolase_1"/>
</dbReference>
<dbReference type="Pfam" id="PF00561">
    <property type="entry name" value="Abhydrolase_1"/>
    <property type="match status" value="1"/>
</dbReference>
<dbReference type="PANTHER" id="PTHR43329">
    <property type="entry name" value="EPOXIDE HYDROLASE"/>
    <property type="match status" value="1"/>
</dbReference>
<organism evidence="4 5">
    <name type="scientific">Knufia peltigerae</name>
    <dbReference type="NCBI Taxonomy" id="1002370"/>
    <lineage>
        <taxon>Eukaryota</taxon>
        <taxon>Fungi</taxon>
        <taxon>Dikarya</taxon>
        <taxon>Ascomycota</taxon>
        <taxon>Pezizomycotina</taxon>
        <taxon>Eurotiomycetes</taxon>
        <taxon>Chaetothyriomycetidae</taxon>
        <taxon>Chaetothyriales</taxon>
        <taxon>Trichomeriaceae</taxon>
        <taxon>Knufia</taxon>
    </lineage>
</organism>
<proteinExistence type="inferred from homology"/>
<sequence>MATRSSLEYTPLPPRAQEVVSTQLFLSEDSIKDEIARFADVKPRPTDHDGDTEVLEGVTFTHNFILGPGDGEVIQWHYVEAGRAQEQQQQTIVFLHGIPDAWYQWHMQMAYLSQKGFRCIAPDLKGYGQSDKSPGDYRHEGVGEQLHAMLELIQPPLGPFNIVTHDRGTCQADHIVANHPGSVLRYARGEQHLYHFHPSLAPQGDLFMNAPYNGILDDARKLIVWAHLSLGTRPIPEDKLIRSIQEFSYADINKAVPRYFNSSSFRSEWLIRRNVLLAKWKCPVLILQGYDSKTQPREFYGGVSKKEMPNAKSVDVQFVKAGHFWALEAPQETAELLERFFQCPL</sequence>
<gene>
    <name evidence="4" type="ORF">H2204_006803</name>
</gene>
<protein>
    <recommendedName>
        <fullName evidence="3">AB hydrolase-1 domain-containing protein</fullName>
    </recommendedName>
</protein>
<evidence type="ECO:0000259" key="3">
    <source>
        <dbReference type="Pfam" id="PF00561"/>
    </source>
</evidence>
<accession>A0AA39CYF8</accession>
<dbReference type="EMBL" id="JAPDRN010000044">
    <property type="protein sequence ID" value="KAJ9633597.1"/>
    <property type="molecule type" value="Genomic_DNA"/>
</dbReference>
<evidence type="ECO:0000313" key="4">
    <source>
        <dbReference type="EMBL" id="KAJ9633597.1"/>
    </source>
</evidence>
<dbReference type="InterPro" id="IPR029058">
    <property type="entry name" value="AB_hydrolase_fold"/>
</dbReference>
<dbReference type="PRINTS" id="PR00412">
    <property type="entry name" value="EPOXHYDRLASE"/>
</dbReference>
<evidence type="ECO:0000256" key="2">
    <source>
        <dbReference type="ARBA" id="ARBA00038334"/>
    </source>
</evidence>
<keyword evidence="1" id="KW-0378">Hydrolase</keyword>
<dbReference type="GO" id="GO:0016787">
    <property type="term" value="F:hydrolase activity"/>
    <property type="evidence" value="ECO:0007669"/>
    <property type="project" value="UniProtKB-KW"/>
</dbReference>
<keyword evidence="5" id="KW-1185">Reference proteome</keyword>
<feature type="domain" description="AB hydrolase-1" evidence="3">
    <location>
        <begin position="91"/>
        <end position="185"/>
    </location>
</feature>
<comment type="caution">
    <text evidence="4">The sequence shown here is derived from an EMBL/GenBank/DDBJ whole genome shotgun (WGS) entry which is preliminary data.</text>
</comment>
<evidence type="ECO:0000256" key="1">
    <source>
        <dbReference type="ARBA" id="ARBA00022801"/>
    </source>
</evidence>
<dbReference type="AlphaFoldDB" id="A0AA39CYF8"/>
<reference evidence="4" key="1">
    <citation type="submission" date="2022-10" db="EMBL/GenBank/DDBJ databases">
        <title>Culturing micro-colonial fungi from biological soil crusts in the Mojave desert and describing Neophaeococcomyces mojavensis, and introducing the new genera and species Taxawa tesnikishii.</title>
        <authorList>
            <person name="Kurbessoian T."/>
            <person name="Stajich J.E."/>
        </authorList>
    </citation>
    <scope>NUCLEOTIDE SEQUENCE</scope>
    <source>
        <strain evidence="4">TK_35</strain>
    </source>
</reference>
<dbReference type="Proteomes" id="UP001172681">
    <property type="component" value="Unassembled WGS sequence"/>
</dbReference>
<evidence type="ECO:0000313" key="5">
    <source>
        <dbReference type="Proteomes" id="UP001172681"/>
    </source>
</evidence>